<keyword evidence="10" id="KW-1185">Reference proteome</keyword>
<dbReference type="Gene3D" id="1.25.40.10">
    <property type="entry name" value="Tetratricopeptide repeat domain"/>
    <property type="match status" value="1"/>
</dbReference>
<evidence type="ECO:0000256" key="1">
    <source>
        <dbReference type="ARBA" id="ARBA00022737"/>
    </source>
</evidence>
<dbReference type="SUPFAM" id="SSF48452">
    <property type="entry name" value="TPR-like"/>
    <property type="match status" value="1"/>
</dbReference>
<dbReference type="InterPro" id="IPR011990">
    <property type="entry name" value="TPR-like_helical_dom_sf"/>
</dbReference>
<evidence type="ECO:0000313" key="10">
    <source>
        <dbReference type="Proteomes" id="UP001388673"/>
    </source>
</evidence>
<feature type="compositionally biased region" description="Basic and acidic residues" evidence="7">
    <location>
        <begin position="366"/>
        <end position="380"/>
    </location>
</feature>
<sequence length="386" mass="41806">MSIKIDIPKSEKARADGNASFKKGKWVEAIGHYTTAVVYNPDDPIAYSNRAQAYLKLDKFHDAERDCSTALSLPSGKGSIKALYRRGLARKGLEKLDEAIQDLEEVLKVEKNNDSVKAELDELIEMKMMKMKKEAKMPKRPITPPSSTSSQPSSSSTSRPINQSLPETKQPNGGTTRLDQMTAKTESLDIAPEASTLEVTTAKKDSSSFASLRKSRDVKKKAFVGGSSTNGDGETSNPSALRTSISPPQAGTSASTATSTFAHPTLPTTLDTSSTSPGSGLLLLRHLDSSSPSHNFSLLSLYPPSNVSKILDNLLEPDTLGLILVALEYGVSDSTLEEERKSRVRGILSGLKRTKRWSMNVAMLSKGEKQAGERAWRESDGQGSWS</sequence>
<dbReference type="Pfam" id="PF13181">
    <property type="entry name" value="TPR_8"/>
    <property type="match status" value="1"/>
</dbReference>
<name>A0AAW0YU95_9TREE</name>
<accession>A0AAW0YU95</accession>
<evidence type="ECO:0000256" key="5">
    <source>
        <dbReference type="PROSITE-ProRule" id="PRU00339"/>
    </source>
</evidence>
<comment type="caution">
    <text evidence="9">The sequence shown here is derived from an EMBL/GenBank/DDBJ whole genome shotgun (WGS) entry which is preliminary data.</text>
</comment>
<dbReference type="Pfam" id="PF13414">
    <property type="entry name" value="TPR_11"/>
    <property type="match status" value="1"/>
</dbReference>
<feature type="compositionally biased region" description="Polar residues" evidence="7">
    <location>
        <begin position="226"/>
        <end position="245"/>
    </location>
</feature>
<protein>
    <recommendedName>
        <fullName evidence="4">RNA polymerase II-associated protein 3</fullName>
    </recommendedName>
</protein>
<organism evidence="9 10">
    <name type="scientific">Kwoniella newhampshirensis</name>
    <dbReference type="NCBI Taxonomy" id="1651941"/>
    <lineage>
        <taxon>Eukaryota</taxon>
        <taxon>Fungi</taxon>
        <taxon>Dikarya</taxon>
        <taxon>Basidiomycota</taxon>
        <taxon>Agaricomycotina</taxon>
        <taxon>Tremellomycetes</taxon>
        <taxon>Tremellales</taxon>
        <taxon>Cryptococcaceae</taxon>
        <taxon>Kwoniella</taxon>
    </lineage>
</organism>
<evidence type="ECO:0000256" key="6">
    <source>
        <dbReference type="SAM" id="Coils"/>
    </source>
</evidence>
<dbReference type="EMBL" id="JBCAWK010000013">
    <property type="protein sequence ID" value="KAK8844629.1"/>
    <property type="molecule type" value="Genomic_DNA"/>
</dbReference>
<dbReference type="InterPro" id="IPR025986">
    <property type="entry name" value="RPAP3-like_C"/>
</dbReference>
<keyword evidence="2 5" id="KW-0802">TPR repeat</keyword>
<feature type="compositionally biased region" description="Polar residues" evidence="7">
    <location>
        <begin position="159"/>
        <end position="177"/>
    </location>
</feature>
<feature type="region of interest" description="Disordered" evidence="7">
    <location>
        <begin position="198"/>
        <end position="277"/>
    </location>
</feature>
<gene>
    <name evidence="9" type="ORF">IAR55_006476</name>
</gene>
<feature type="domain" description="RNA-polymerase II-associated protein 3-like C-terminal" evidence="8">
    <location>
        <begin position="285"/>
        <end position="369"/>
    </location>
</feature>
<feature type="region of interest" description="Disordered" evidence="7">
    <location>
        <begin position="132"/>
        <end position="177"/>
    </location>
</feature>
<dbReference type="PANTHER" id="PTHR46423:SF1">
    <property type="entry name" value="RNA POLYMERASE II-ASSOCIATED PROTEIN 3"/>
    <property type="match status" value="1"/>
</dbReference>
<dbReference type="RefSeq" id="XP_066799853.1">
    <property type="nucleotide sequence ID" value="XM_066949559.1"/>
</dbReference>
<proteinExistence type="inferred from homology"/>
<dbReference type="InterPro" id="IPR019734">
    <property type="entry name" value="TPR_rpt"/>
</dbReference>
<evidence type="ECO:0000313" key="9">
    <source>
        <dbReference type="EMBL" id="KAK8844629.1"/>
    </source>
</evidence>
<comment type="similarity">
    <text evidence="3">Belongs to the RPAP3 family.</text>
</comment>
<dbReference type="Proteomes" id="UP001388673">
    <property type="component" value="Unassembled WGS sequence"/>
</dbReference>
<dbReference type="InterPro" id="IPR051966">
    <property type="entry name" value="RPAP3"/>
</dbReference>
<feature type="compositionally biased region" description="Low complexity" evidence="7">
    <location>
        <begin position="145"/>
        <end position="158"/>
    </location>
</feature>
<dbReference type="GO" id="GO:0101031">
    <property type="term" value="C:protein folding chaperone complex"/>
    <property type="evidence" value="ECO:0007669"/>
    <property type="project" value="TreeGrafter"/>
</dbReference>
<evidence type="ECO:0000256" key="4">
    <source>
        <dbReference type="ARBA" id="ARBA00040133"/>
    </source>
</evidence>
<dbReference type="Pfam" id="PF13877">
    <property type="entry name" value="RPAP3_C"/>
    <property type="match status" value="1"/>
</dbReference>
<evidence type="ECO:0000256" key="2">
    <source>
        <dbReference type="ARBA" id="ARBA00022803"/>
    </source>
</evidence>
<dbReference type="AlphaFoldDB" id="A0AAW0YU95"/>
<evidence type="ECO:0000256" key="3">
    <source>
        <dbReference type="ARBA" id="ARBA00038275"/>
    </source>
</evidence>
<dbReference type="GeneID" id="92183734"/>
<keyword evidence="6" id="KW-0175">Coiled coil</keyword>
<feature type="repeat" description="TPR" evidence="5">
    <location>
        <begin position="80"/>
        <end position="113"/>
    </location>
</feature>
<dbReference type="KEGG" id="kne:92183734"/>
<evidence type="ECO:0000256" key="7">
    <source>
        <dbReference type="SAM" id="MobiDB-lite"/>
    </source>
</evidence>
<feature type="compositionally biased region" description="Low complexity" evidence="7">
    <location>
        <begin position="246"/>
        <end position="277"/>
    </location>
</feature>
<keyword evidence="1" id="KW-0677">Repeat</keyword>
<dbReference type="PROSITE" id="PS50005">
    <property type="entry name" value="TPR"/>
    <property type="match status" value="1"/>
</dbReference>
<evidence type="ECO:0000259" key="8">
    <source>
        <dbReference type="Pfam" id="PF13877"/>
    </source>
</evidence>
<feature type="region of interest" description="Disordered" evidence="7">
    <location>
        <begin position="366"/>
        <end position="386"/>
    </location>
</feature>
<feature type="coiled-coil region" evidence="6">
    <location>
        <begin position="93"/>
        <end position="126"/>
    </location>
</feature>
<reference evidence="9 10" key="1">
    <citation type="journal article" date="2024" name="bioRxiv">
        <title>Comparative genomics of Cryptococcus and Kwoniella reveals pathogenesis evolution and contrasting karyotype dynamics via intercentromeric recombination or chromosome fusion.</title>
        <authorList>
            <person name="Coelho M.A."/>
            <person name="David-Palma M."/>
            <person name="Shea T."/>
            <person name="Bowers K."/>
            <person name="McGinley-Smith S."/>
            <person name="Mohammad A.W."/>
            <person name="Gnirke A."/>
            <person name="Yurkov A.M."/>
            <person name="Nowrousian M."/>
            <person name="Sun S."/>
            <person name="Cuomo C.A."/>
            <person name="Heitman J."/>
        </authorList>
    </citation>
    <scope>NUCLEOTIDE SEQUENCE [LARGE SCALE GENOMIC DNA]</scope>
    <source>
        <strain evidence="9 10">CBS 13917</strain>
    </source>
</reference>
<dbReference type="PANTHER" id="PTHR46423">
    <property type="entry name" value="RNA POLYMERASE II-ASSOCIATED PROTEIN 3"/>
    <property type="match status" value="1"/>
</dbReference>
<dbReference type="SMART" id="SM00028">
    <property type="entry name" value="TPR"/>
    <property type="match status" value="3"/>
</dbReference>